<keyword evidence="1" id="KW-0229">DNA integration</keyword>
<dbReference type="InterPro" id="IPR004107">
    <property type="entry name" value="Integrase_SAM-like_N"/>
</dbReference>
<accession>A0A3B0RDU7</accession>
<organism evidence="6">
    <name type="scientific">hydrothermal vent metagenome</name>
    <dbReference type="NCBI Taxonomy" id="652676"/>
    <lineage>
        <taxon>unclassified sequences</taxon>
        <taxon>metagenomes</taxon>
        <taxon>ecological metagenomes</taxon>
    </lineage>
</organism>
<protein>
    <submittedName>
        <fullName evidence="6">Site-specific tyrosine recombinase</fullName>
    </submittedName>
</protein>
<dbReference type="InterPro" id="IPR002104">
    <property type="entry name" value="Integrase_catalytic"/>
</dbReference>
<dbReference type="PROSITE" id="PS51898">
    <property type="entry name" value="TYR_RECOMBINASE"/>
    <property type="match status" value="1"/>
</dbReference>
<dbReference type="InterPro" id="IPR010998">
    <property type="entry name" value="Integrase_recombinase_N"/>
</dbReference>
<dbReference type="PANTHER" id="PTHR30349:SF41">
    <property type="entry name" value="INTEGRASE_RECOMBINASE PROTEIN MJ0367-RELATED"/>
    <property type="match status" value="1"/>
</dbReference>
<evidence type="ECO:0000256" key="1">
    <source>
        <dbReference type="ARBA" id="ARBA00022908"/>
    </source>
</evidence>
<name>A0A3B0RDU7_9ZZZZ</name>
<evidence type="ECO:0000259" key="4">
    <source>
        <dbReference type="PROSITE" id="PS51898"/>
    </source>
</evidence>
<reference evidence="6" key="1">
    <citation type="submission" date="2018-06" db="EMBL/GenBank/DDBJ databases">
        <authorList>
            <person name="Zhirakovskaya E."/>
        </authorList>
    </citation>
    <scope>NUCLEOTIDE SEQUENCE</scope>
</reference>
<dbReference type="Gene3D" id="1.10.443.10">
    <property type="entry name" value="Intergrase catalytic core"/>
    <property type="match status" value="1"/>
</dbReference>
<proteinExistence type="predicted"/>
<feature type="domain" description="Tyr recombinase" evidence="4">
    <location>
        <begin position="196"/>
        <end position="368"/>
    </location>
</feature>
<dbReference type="SUPFAM" id="SSF56349">
    <property type="entry name" value="DNA breaking-rejoining enzymes"/>
    <property type="match status" value="1"/>
</dbReference>
<evidence type="ECO:0000259" key="5">
    <source>
        <dbReference type="PROSITE" id="PS51900"/>
    </source>
</evidence>
<dbReference type="PANTHER" id="PTHR30349">
    <property type="entry name" value="PHAGE INTEGRASE-RELATED"/>
    <property type="match status" value="1"/>
</dbReference>
<dbReference type="InterPro" id="IPR011010">
    <property type="entry name" value="DNA_brk_join_enz"/>
</dbReference>
<keyword evidence="2" id="KW-0238">DNA-binding</keyword>
<evidence type="ECO:0000256" key="2">
    <source>
        <dbReference type="ARBA" id="ARBA00023125"/>
    </source>
</evidence>
<evidence type="ECO:0000313" key="6">
    <source>
        <dbReference type="EMBL" id="VAV86248.1"/>
    </source>
</evidence>
<dbReference type="PROSITE" id="PS51900">
    <property type="entry name" value="CB"/>
    <property type="match status" value="1"/>
</dbReference>
<gene>
    <name evidence="6" type="ORF">MNBD_BACTEROID02-512</name>
</gene>
<dbReference type="GO" id="GO:0006310">
    <property type="term" value="P:DNA recombination"/>
    <property type="evidence" value="ECO:0007669"/>
    <property type="project" value="UniProtKB-KW"/>
</dbReference>
<sequence length="394" mass="46099">MKELPIVTLKRIRHRNDNQICLEFDYNEDLILITKASLRATWSMTLKCWYIKNNPKNLKLIFSVFKGNAFIDSSVFFKKEDKPKIIIRKGKRDLTTENRQLLNAYYTYLKGKRYSKSTINIYTFFIADLIAYYNDIKIESLNNRAVEQFVEAVFIKRHYSISTHRQFVSAVKLFAKFYPNCKIDELQLQRPKKSRKLPTVLSQEEVIDVIRCSRNLKHRAIIALIYSCGLRISELLNLKLNDINIDRSQLIVKNGKGRKDRYVVLAESFLPLLQNYFITYKPTTFFVEGLKGKAYSASSIRKFLHRYCKIAKINKIVTPHTLRHSYATHLLEQGVDLRYIQELLGHAKPETTMIYTHVARKDLLDIRSPLDTALASLTKTQKGEQKFLLSRNIN</sequence>
<dbReference type="Gene3D" id="1.10.150.130">
    <property type="match status" value="1"/>
</dbReference>
<dbReference type="EMBL" id="UOEB01000312">
    <property type="protein sequence ID" value="VAV86248.1"/>
    <property type="molecule type" value="Genomic_DNA"/>
</dbReference>
<keyword evidence="3" id="KW-0233">DNA recombination</keyword>
<feature type="domain" description="Core-binding (CB)" evidence="5">
    <location>
        <begin position="96"/>
        <end position="179"/>
    </location>
</feature>
<dbReference type="AlphaFoldDB" id="A0A3B0RDU7"/>
<dbReference type="Pfam" id="PF00589">
    <property type="entry name" value="Phage_integrase"/>
    <property type="match status" value="1"/>
</dbReference>
<dbReference type="InterPro" id="IPR013762">
    <property type="entry name" value="Integrase-like_cat_sf"/>
</dbReference>
<dbReference type="GO" id="GO:0015074">
    <property type="term" value="P:DNA integration"/>
    <property type="evidence" value="ECO:0007669"/>
    <property type="project" value="UniProtKB-KW"/>
</dbReference>
<dbReference type="InterPro" id="IPR050090">
    <property type="entry name" value="Tyrosine_recombinase_XerCD"/>
</dbReference>
<dbReference type="InterPro" id="IPR044068">
    <property type="entry name" value="CB"/>
</dbReference>
<evidence type="ECO:0000256" key="3">
    <source>
        <dbReference type="ARBA" id="ARBA00023172"/>
    </source>
</evidence>
<dbReference type="GO" id="GO:0003677">
    <property type="term" value="F:DNA binding"/>
    <property type="evidence" value="ECO:0007669"/>
    <property type="project" value="UniProtKB-KW"/>
</dbReference>
<dbReference type="Pfam" id="PF13495">
    <property type="entry name" value="Phage_int_SAM_4"/>
    <property type="match status" value="1"/>
</dbReference>